<dbReference type="NCBIfam" id="TIGR03347">
    <property type="entry name" value="VI_chp_1"/>
    <property type="match status" value="1"/>
</dbReference>
<dbReference type="PANTHER" id="PTHR35564">
    <property type="match status" value="1"/>
</dbReference>
<evidence type="ECO:0000313" key="2">
    <source>
        <dbReference type="Proteomes" id="UP000078116"/>
    </source>
</evidence>
<dbReference type="STRING" id="1462993.A6V36_29750"/>
<sequence length="345" mass="38505">MTDAPHTPPAAHEPHTRLAALDEAPRGFEFYAALRLIEAAYPGSPRLGRSQRVADDPVRLAQAVTLAFEPAMIEKLEWRGGSAPRLEVNFLGLSGPNGPLPLHLTEYIRDRVRNSSDPTMARFLDVFHHRMLSLFYRAWASAQPSVSLDRPDADRFAGYIASLIGTGMASLQHRSALPEVAKLHYAGRLADQRRNAEGLAALLADFFGVAVRVEPFVGHWMRLPADERTRLKSGIAAERLGVSTVLGSAVWNVQHKFRLRIGPLDYEQFRAFLPGGANLRRLIDWVRQYVGDTLAWDVRLVLKKEQVPRLRLGRTARLGYTTWVAGQLLTRDAEQLLFDPVAAHS</sequence>
<dbReference type="EMBL" id="LXKA01000121">
    <property type="protein sequence ID" value="OAJ63695.1"/>
    <property type="molecule type" value="Genomic_DNA"/>
</dbReference>
<protein>
    <submittedName>
        <fullName evidence="1">Type VI secretion protein</fullName>
    </submittedName>
</protein>
<comment type="caution">
    <text evidence="1">The sequence shown here is derived from an EMBL/GenBank/DDBJ whole genome shotgun (WGS) entry which is preliminary data.</text>
</comment>
<dbReference type="AlphaFoldDB" id="A0A1A9NAG3"/>
<dbReference type="Proteomes" id="UP000078116">
    <property type="component" value="Unassembled WGS sequence"/>
</dbReference>
<dbReference type="Pfam" id="PF06996">
    <property type="entry name" value="T6SS_TssG"/>
    <property type="match status" value="1"/>
</dbReference>
<gene>
    <name evidence="1" type="ORF">A6V37_19965</name>
</gene>
<organism evidence="1 2">
    <name type="scientific">Paraburkholderia ginsengiterrae</name>
    <dbReference type="NCBI Taxonomy" id="1462993"/>
    <lineage>
        <taxon>Bacteria</taxon>
        <taxon>Pseudomonadati</taxon>
        <taxon>Pseudomonadota</taxon>
        <taxon>Betaproteobacteria</taxon>
        <taxon>Burkholderiales</taxon>
        <taxon>Burkholderiaceae</taxon>
        <taxon>Paraburkholderia</taxon>
    </lineage>
</organism>
<name>A0A1A9NAG3_9BURK</name>
<evidence type="ECO:0000313" key="1">
    <source>
        <dbReference type="EMBL" id="OAJ63695.1"/>
    </source>
</evidence>
<proteinExistence type="predicted"/>
<reference evidence="1 2" key="1">
    <citation type="submission" date="2016-04" db="EMBL/GenBank/DDBJ databases">
        <title>Reclassification of Paraburkholderia panaciterrae (Farh et al. 2015) Dobritsa &amp; Samadpour 2016 as a later homotypic synonym of Paraburkholderia ginsengiterrae (Farh et al. 2015) Dobritsa &amp; Samadpour 2016.</title>
        <authorList>
            <person name="Dobritsa A.P."/>
            <person name="Kutumbaka K."/>
            <person name="Samadpour M."/>
        </authorList>
    </citation>
    <scope>NUCLEOTIDE SEQUENCE [LARGE SCALE GENOMIC DNA]</scope>
    <source>
        <strain evidence="1 2">DCY85</strain>
    </source>
</reference>
<dbReference type="InterPro" id="IPR010732">
    <property type="entry name" value="T6SS_TssG-like"/>
</dbReference>
<dbReference type="PANTHER" id="PTHR35564:SF4">
    <property type="entry name" value="CYTOPLASMIC PROTEIN"/>
    <property type="match status" value="1"/>
</dbReference>
<accession>A0A1A9NAG3</accession>